<evidence type="ECO:0000313" key="7">
    <source>
        <dbReference type="Proteomes" id="UP000295135"/>
    </source>
</evidence>
<evidence type="ECO:0000256" key="1">
    <source>
        <dbReference type="ARBA" id="ARBA00003416"/>
    </source>
</evidence>
<comment type="caution">
    <text evidence="6">The sequence shown here is derived from an EMBL/GenBank/DDBJ whole genome shotgun (WGS) entry which is preliminary data.</text>
</comment>
<dbReference type="OrthoDB" id="9765111at2"/>
<comment type="similarity">
    <text evidence="2">Belongs to the RmuC family.</text>
</comment>
<comment type="function">
    <text evidence="1">Involved in DNA recombination.</text>
</comment>
<protein>
    <submittedName>
        <fullName evidence="6">DNA recombination protein RmuC</fullName>
    </submittedName>
</protein>
<evidence type="ECO:0000256" key="3">
    <source>
        <dbReference type="ARBA" id="ARBA00023054"/>
    </source>
</evidence>
<evidence type="ECO:0000256" key="4">
    <source>
        <dbReference type="ARBA" id="ARBA00023172"/>
    </source>
</evidence>
<accession>A0A4R3JXC1</accession>
<feature type="coiled-coil region" evidence="5">
    <location>
        <begin position="29"/>
        <end position="84"/>
    </location>
</feature>
<dbReference type="RefSeq" id="WP_126462367.1">
    <property type="nucleotide sequence ID" value="NZ_AP018721.1"/>
</dbReference>
<gene>
    <name evidence="6" type="ORF">EDC61_103206</name>
</gene>
<dbReference type="InterPro" id="IPR003798">
    <property type="entry name" value="DNA_recombination_RmuC"/>
</dbReference>
<dbReference type="Proteomes" id="UP000295135">
    <property type="component" value="Unassembled WGS sequence"/>
</dbReference>
<sequence length="468" mass="51681">MELAIAFVIGFLIGLAGLLWLRGRGMAEQAALAARAEQAERYLDEARRSQAEREALLDKLQTEAAELKAQAARLAAQLEGEQAAAAEKIALLAGAEQKLADAFQALSAEALKSNNQAFLELAKQNLATFQETAKGDLEARRQAVDTLVRPIHEALEKLGLQTQEIERQRTGAYASLTEQVRSLMQAQEGLKQETGRLVRALHRPEVRGRWGEVQLRRVVEMAGMQAHCDFFEQESAEADGRRQRPDMLVKLPGGKSVVLDSKAPIAAFLEAAESESDEARQRHLRQFARHVKEHVQALGAKAYWDQFQPSPEFVVLFLPGEAFFSAALQEDPQLIEYANEHKVILATPTTLLALLKAVYFGWRQENLAENARRISELGKELYERLGVMAGHWSSVGKNLMQATEAYNKATGSLETRVLVSARRFQELQAVTEAKEIVTPVLVESVPRELQAPELVNDPLPPGEGGVAG</sequence>
<evidence type="ECO:0000256" key="5">
    <source>
        <dbReference type="SAM" id="Coils"/>
    </source>
</evidence>
<keyword evidence="4" id="KW-0233">DNA recombination</keyword>
<reference evidence="6 7" key="1">
    <citation type="submission" date="2019-03" db="EMBL/GenBank/DDBJ databases">
        <title>Genomic Encyclopedia of Type Strains, Phase IV (KMG-IV): sequencing the most valuable type-strain genomes for metagenomic binning, comparative biology and taxonomic classification.</title>
        <authorList>
            <person name="Goeker M."/>
        </authorList>
    </citation>
    <scope>NUCLEOTIDE SEQUENCE [LARGE SCALE GENOMIC DNA]</scope>
    <source>
        <strain evidence="6 7">DSM 103923</strain>
    </source>
</reference>
<evidence type="ECO:0000256" key="2">
    <source>
        <dbReference type="ARBA" id="ARBA00009840"/>
    </source>
</evidence>
<keyword evidence="7" id="KW-1185">Reference proteome</keyword>
<dbReference type="PANTHER" id="PTHR30563">
    <property type="entry name" value="DNA RECOMBINATION PROTEIN RMUC"/>
    <property type="match status" value="1"/>
</dbReference>
<dbReference type="EMBL" id="SLZY01000003">
    <property type="protein sequence ID" value="TCS73083.1"/>
    <property type="molecule type" value="Genomic_DNA"/>
</dbReference>
<proteinExistence type="inferred from homology"/>
<organism evidence="6 7">
    <name type="scientific">Sulfuritortus calidifontis</name>
    <dbReference type="NCBI Taxonomy" id="1914471"/>
    <lineage>
        <taxon>Bacteria</taxon>
        <taxon>Pseudomonadati</taxon>
        <taxon>Pseudomonadota</taxon>
        <taxon>Betaproteobacteria</taxon>
        <taxon>Nitrosomonadales</taxon>
        <taxon>Thiobacillaceae</taxon>
        <taxon>Sulfuritortus</taxon>
    </lineage>
</organism>
<dbReference type="Pfam" id="PF02646">
    <property type="entry name" value="RmuC"/>
    <property type="match status" value="1"/>
</dbReference>
<evidence type="ECO:0000313" key="6">
    <source>
        <dbReference type="EMBL" id="TCS73083.1"/>
    </source>
</evidence>
<dbReference type="GO" id="GO:0006310">
    <property type="term" value="P:DNA recombination"/>
    <property type="evidence" value="ECO:0007669"/>
    <property type="project" value="UniProtKB-KW"/>
</dbReference>
<dbReference type="PANTHER" id="PTHR30563:SF0">
    <property type="entry name" value="DNA RECOMBINATION PROTEIN RMUC"/>
    <property type="match status" value="1"/>
</dbReference>
<name>A0A4R3JXC1_9PROT</name>
<keyword evidence="3 5" id="KW-0175">Coiled coil</keyword>
<dbReference type="AlphaFoldDB" id="A0A4R3JXC1"/>